<name>A0A8H4BB66_MUCCL</name>
<accession>A0A8H4BB66</accession>
<dbReference type="EMBL" id="JAAECE010000007">
    <property type="protein sequence ID" value="KAF1798801.1"/>
    <property type="molecule type" value="Genomic_DNA"/>
</dbReference>
<evidence type="ECO:0000313" key="1">
    <source>
        <dbReference type="EMBL" id="KAF1798801.1"/>
    </source>
</evidence>
<protein>
    <submittedName>
        <fullName evidence="1">Uncharacterized protein</fullName>
    </submittedName>
</protein>
<proteinExistence type="predicted"/>
<dbReference type="AlphaFoldDB" id="A0A8H4BB66"/>
<reference evidence="1 2" key="1">
    <citation type="submission" date="2019-09" db="EMBL/GenBank/DDBJ databases">
        <authorList>
            <consortium name="DOE Joint Genome Institute"/>
            <person name="Mondo S.J."/>
            <person name="Navarro-Mendoza M.I."/>
            <person name="Perez-Arques C."/>
            <person name="Panchal S."/>
            <person name="Nicolas F.E."/>
            <person name="Ganguly P."/>
            <person name="Pangilinan J."/>
            <person name="Grigoriev I."/>
            <person name="Heitman J."/>
            <person name="Sanya K."/>
            <person name="Garre V."/>
        </authorList>
    </citation>
    <scope>NUCLEOTIDE SEQUENCE [LARGE SCALE GENOMIC DNA]</scope>
    <source>
        <strain evidence="1 2">MU402</strain>
    </source>
</reference>
<sequence>MISWMGFLGLQLTVVTELIVSPIRLCVSCSLILPLLPLVSRSLMMLSCTVSILLRGLKLVWCCYPRKATSLI</sequence>
<evidence type="ECO:0000313" key="2">
    <source>
        <dbReference type="Proteomes" id="UP000469890"/>
    </source>
</evidence>
<organism evidence="1 2">
    <name type="scientific">Mucor circinelloides f. lusitanicus</name>
    <name type="common">Mucor racemosus var. lusitanicus</name>
    <dbReference type="NCBI Taxonomy" id="29924"/>
    <lineage>
        <taxon>Eukaryota</taxon>
        <taxon>Fungi</taxon>
        <taxon>Fungi incertae sedis</taxon>
        <taxon>Mucoromycota</taxon>
        <taxon>Mucoromycotina</taxon>
        <taxon>Mucoromycetes</taxon>
        <taxon>Mucorales</taxon>
        <taxon>Mucorineae</taxon>
        <taxon>Mucoraceae</taxon>
        <taxon>Mucor</taxon>
    </lineage>
</organism>
<comment type="caution">
    <text evidence="1">The sequence shown here is derived from an EMBL/GenBank/DDBJ whole genome shotgun (WGS) entry which is preliminary data.</text>
</comment>
<gene>
    <name evidence="1" type="ORF">FB192DRAFT_1393327</name>
</gene>
<dbReference type="Proteomes" id="UP000469890">
    <property type="component" value="Unassembled WGS sequence"/>
</dbReference>